<dbReference type="AlphaFoldDB" id="T5KUI7"/>
<reference evidence="1 2" key="1">
    <citation type="journal article" date="2013" name="Genome Announc.">
        <title>Whole-genome sequences of five oyster-associated bacteria show potential for crude oil hydrocarbon degradation.</title>
        <authorList>
            <person name="Chauhan A."/>
            <person name="Green S."/>
            <person name="Pathak A."/>
            <person name="Thomas J."/>
            <person name="Venkatramanan R."/>
        </authorList>
    </citation>
    <scope>NUCLEOTIDE SEQUENCE [LARGE SCALE GENOMIC DNA]</scope>
    <source>
        <strain evidence="1 2">MF109</strain>
    </source>
</reference>
<evidence type="ECO:0000313" key="2">
    <source>
        <dbReference type="Proteomes" id="UP000016033"/>
    </source>
</evidence>
<dbReference type="EMBL" id="ATAO01000079">
    <property type="protein sequence ID" value="EQM83422.1"/>
    <property type="molecule type" value="Genomic_DNA"/>
</dbReference>
<dbReference type="Proteomes" id="UP000016033">
    <property type="component" value="Unassembled WGS sequence"/>
</dbReference>
<proteinExistence type="predicted"/>
<organism evidence="1 2">
    <name type="scientific">Microbacterium maritypicum MF109</name>
    <dbReference type="NCBI Taxonomy" id="1333857"/>
    <lineage>
        <taxon>Bacteria</taxon>
        <taxon>Bacillati</taxon>
        <taxon>Actinomycetota</taxon>
        <taxon>Actinomycetes</taxon>
        <taxon>Micrococcales</taxon>
        <taxon>Microbacteriaceae</taxon>
        <taxon>Microbacterium</taxon>
    </lineage>
</organism>
<comment type="caution">
    <text evidence="1">The sequence shown here is derived from an EMBL/GenBank/DDBJ whole genome shotgun (WGS) entry which is preliminary data.</text>
</comment>
<dbReference type="PATRIC" id="fig|1333857.3.peg.718"/>
<gene>
    <name evidence="1" type="ORF">L687_12445</name>
</gene>
<evidence type="ECO:0000313" key="1">
    <source>
        <dbReference type="EMBL" id="EQM83422.1"/>
    </source>
</evidence>
<protein>
    <recommendedName>
        <fullName evidence="3">Tail terminator</fullName>
    </recommendedName>
</protein>
<accession>T5KUI7</accession>
<name>T5KUI7_MICMQ</name>
<evidence type="ECO:0008006" key="3">
    <source>
        <dbReference type="Google" id="ProtNLM"/>
    </source>
</evidence>
<sequence>MTVELLLPEDIEVRALAELSTRLPIHGFPAVTTANRRLGTKIPTTNPKPDVFGRLIATGGTTRDLVTDSPTLSLEGYSVKEQEARDLCALMLAIVEAAARAGSLGGATVYRSRTASLPQSLPNPLVPDHFRFTALISVDLRRVTA</sequence>